<keyword evidence="2 7" id="KW-0489">Methyltransferase</keyword>
<feature type="domain" description="Methyltransferase" evidence="6">
    <location>
        <begin position="52"/>
        <end position="115"/>
    </location>
</feature>
<evidence type="ECO:0000259" key="6">
    <source>
        <dbReference type="Pfam" id="PF13649"/>
    </source>
</evidence>
<dbReference type="GO" id="GO:0008757">
    <property type="term" value="F:S-adenosylmethionine-dependent methyltransferase activity"/>
    <property type="evidence" value="ECO:0007669"/>
    <property type="project" value="TreeGrafter"/>
</dbReference>
<evidence type="ECO:0000313" key="7">
    <source>
        <dbReference type="EMBL" id="HHK67744.1"/>
    </source>
</evidence>
<dbReference type="PANTHER" id="PTHR45875:SF1">
    <property type="entry name" value="METHYLTRANSFERASE N6AMT1"/>
    <property type="match status" value="1"/>
</dbReference>
<dbReference type="GO" id="GO:0035657">
    <property type="term" value="C:eRF1 methyltransferase complex"/>
    <property type="evidence" value="ECO:0007669"/>
    <property type="project" value="TreeGrafter"/>
</dbReference>
<evidence type="ECO:0000256" key="1">
    <source>
        <dbReference type="ARBA" id="ARBA00006149"/>
    </source>
</evidence>
<evidence type="ECO:0000256" key="2">
    <source>
        <dbReference type="ARBA" id="ARBA00022603"/>
    </source>
</evidence>
<dbReference type="SUPFAM" id="SSF53335">
    <property type="entry name" value="S-adenosyl-L-methionine-dependent methyltransferases"/>
    <property type="match status" value="1"/>
</dbReference>
<feature type="compositionally biased region" description="Basic and acidic residues" evidence="5">
    <location>
        <begin position="1"/>
        <end position="19"/>
    </location>
</feature>
<evidence type="ECO:0000256" key="4">
    <source>
        <dbReference type="ARBA" id="ARBA00022691"/>
    </source>
</evidence>
<dbReference type="PANTHER" id="PTHR45875">
    <property type="entry name" value="METHYLTRANSFERASE N6AMT1"/>
    <property type="match status" value="1"/>
</dbReference>
<dbReference type="Gene3D" id="3.40.50.150">
    <property type="entry name" value="Vaccinia Virus protein VP39"/>
    <property type="match status" value="1"/>
</dbReference>
<evidence type="ECO:0000256" key="5">
    <source>
        <dbReference type="SAM" id="MobiDB-lite"/>
    </source>
</evidence>
<gene>
    <name evidence="7" type="ORF">ENM11_01120</name>
</gene>
<comment type="caution">
    <text evidence="7">The sequence shown here is derived from an EMBL/GenBank/DDBJ whole genome shotgun (WGS) entry which is preliminary data.</text>
</comment>
<name>A0A7C5L9R8_CALS0</name>
<accession>A0A7C5L9R8</accession>
<reference evidence="7" key="1">
    <citation type="journal article" date="2020" name="mSystems">
        <title>Genome- and Community-Level Interaction Insights into Carbon Utilization and Element Cycling Functions of Hydrothermarchaeota in Hydrothermal Sediment.</title>
        <authorList>
            <person name="Zhou Z."/>
            <person name="Liu Y."/>
            <person name="Xu W."/>
            <person name="Pan J."/>
            <person name="Luo Z.H."/>
            <person name="Li M."/>
        </authorList>
    </citation>
    <scope>NUCLEOTIDE SEQUENCE [LARGE SCALE GENOMIC DNA]</scope>
    <source>
        <strain evidence="7">SpSt-1056</strain>
    </source>
</reference>
<dbReference type="Pfam" id="PF13649">
    <property type="entry name" value="Methyltransf_25"/>
    <property type="match status" value="1"/>
</dbReference>
<dbReference type="CDD" id="cd02440">
    <property type="entry name" value="AdoMet_MTases"/>
    <property type="match status" value="1"/>
</dbReference>
<dbReference type="InterPro" id="IPR002052">
    <property type="entry name" value="DNA_methylase_N6_adenine_CS"/>
</dbReference>
<evidence type="ECO:0000256" key="3">
    <source>
        <dbReference type="ARBA" id="ARBA00022679"/>
    </source>
</evidence>
<dbReference type="GO" id="GO:0008276">
    <property type="term" value="F:protein methyltransferase activity"/>
    <property type="evidence" value="ECO:0007669"/>
    <property type="project" value="TreeGrafter"/>
</dbReference>
<dbReference type="PROSITE" id="PS00092">
    <property type="entry name" value="N6_MTASE"/>
    <property type="match status" value="1"/>
</dbReference>
<keyword evidence="4" id="KW-0949">S-adenosyl-L-methionine</keyword>
<feature type="region of interest" description="Disordered" evidence="5">
    <location>
        <begin position="1"/>
        <end position="26"/>
    </location>
</feature>
<protein>
    <submittedName>
        <fullName evidence="7">Methyltransferase domain-containing protein</fullName>
    </submittedName>
</protein>
<keyword evidence="3 7" id="KW-0808">Transferase</keyword>
<dbReference type="GO" id="GO:0003676">
    <property type="term" value="F:nucleic acid binding"/>
    <property type="evidence" value="ECO:0007669"/>
    <property type="project" value="InterPro"/>
</dbReference>
<sequence length="204" mass="22367">MASGAEEHKVSRHVSEDAHPNLSMRGPYEPAEDTFLLEDAVKQIPVKGLAAEVGCSTGYVLRVLVEHGFEAVGTDVDADAVEKARERLHDRYGAVHLINGLNLPFRPRCVDLVAANPPYLPNDAEFYDPSVHGGPSGVETAVEIVEESSEALKFGCYVAIVVSSLSDVDRLLTRASQLGLRFVKKAELRLFFESLICFIFRLRG</sequence>
<comment type="similarity">
    <text evidence="1">Belongs to the eukaryotic/archaeal PrmC-related family.</text>
</comment>
<dbReference type="EMBL" id="DRWN01000013">
    <property type="protein sequence ID" value="HHK67744.1"/>
    <property type="molecule type" value="Genomic_DNA"/>
</dbReference>
<dbReference type="GO" id="GO:0032259">
    <property type="term" value="P:methylation"/>
    <property type="evidence" value="ECO:0007669"/>
    <property type="project" value="UniProtKB-KW"/>
</dbReference>
<dbReference type="InterPro" id="IPR052190">
    <property type="entry name" value="Euk-Arch_PrmC-MTase"/>
</dbReference>
<dbReference type="AlphaFoldDB" id="A0A7C5L9R8"/>
<proteinExistence type="inferred from homology"/>
<organism evidence="7">
    <name type="scientific">Caldiarchaeum subterraneum</name>
    <dbReference type="NCBI Taxonomy" id="311458"/>
    <lineage>
        <taxon>Archaea</taxon>
        <taxon>Nitrososphaerota</taxon>
        <taxon>Candidatus Caldarchaeales</taxon>
        <taxon>Candidatus Caldarchaeaceae</taxon>
        <taxon>Candidatus Caldarchaeum</taxon>
    </lineage>
</organism>
<dbReference type="InterPro" id="IPR041698">
    <property type="entry name" value="Methyltransf_25"/>
</dbReference>
<dbReference type="InterPro" id="IPR029063">
    <property type="entry name" value="SAM-dependent_MTases_sf"/>
</dbReference>